<keyword evidence="2" id="KW-0964">Secreted</keyword>
<organism evidence="9 10">
    <name type="scientific">Sphagnum jensenii</name>
    <dbReference type="NCBI Taxonomy" id="128206"/>
    <lineage>
        <taxon>Eukaryota</taxon>
        <taxon>Viridiplantae</taxon>
        <taxon>Streptophyta</taxon>
        <taxon>Embryophyta</taxon>
        <taxon>Bryophyta</taxon>
        <taxon>Sphagnophytina</taxon>
        <taxon>Sphagnopsida</taxon>
        <taxon>Sphagnales</taxon>
        <taxon>Sphagnaceae</taxon>
        <taxon>Sphagnum</taxon>
    </lineage>
</organism>
<keyword evidence="3" id="KW-0433">Leucine-rich repeat</keyword>
<dbReference type="PROSITE" id="PS50041">
    <property type="entry name" value="C_TYPE_LECTIN_2"/>
    <property type="match status" value="1"/>
</dbReference>
<dbReference type="Gene3D" id="3.80.10.10">
    <property type="entry name" value="Ribonuclease Inhibitor"/>
    <property type="match status" value="2"/>
</dbReference>
<dbReference type="PANTHER" id="PTHR32093:SF121">
    <property type="entry name" value="LEUCINE-RICH REPEAT EXTENSIN-LIKE PROTEIN 6"/>
    <property type="match status" value="1"/>
</dbReference>
<dbReference type="Proteomes" id="UP001497444">
    <property type="component" value="Chromosome 15"/>
</dbReference>
<name>A0ABP0W870_9BRYO</name>
<feature type="chain" id="PRO_5045436921" description="C-type lectin domain-containing protein" evidence="7">
    <location>
        <begin position="41"/>
        <end position="804"/>
    </location>
</feature>
<dbReference type="InterPro" id="IPR016186">
    <property type="entry name" value="C-type_lectin-like/link_sf"/>
</dbReference>
<evidence type="ECO:0000256" key="3">
    <source>
        <dbReference type="ARBA" id="ARBA00022614"/>
    </source>
</evidence>
<dbReference type="PRINTS" id="PR01217">
    <property type="entry name" value="PRICHEXTENSN"/>
</dbReference>
<evidence type="ECO:0000256" key="2">
    <source>
        <dbReference type="ARBA" id="ARBA00022525"/>
    </source>
</evidence>
<dbReference type="Gene3D" id="3.10.100.10">
    <property type="entry name" value="Mannose-Binding Protein A, subunit A"/>
    <property type="match status" value="1"/>
</dbReference>
<dbReference type="InterPro" id="IPR016187">
    <property type="entry name" value="CTDL_fold"/>
</dbReference>
<dbReference type="SUPFAM" id="SSF52058">
    <property type="entry name" value="L domain-like"/>
    <property type="match status" value="1"/>
</dbReference>
<feature type="compositionally biased region" description="Pro residues" evidence="6">
    <location>
        <begin position="426"/>
        <end position="587"/>
    </location>
</feature>
<dbReference type="SUPFAM" id="SSF56436">
    <property type="entry name" value="C-type lectin-like"/>
    <property type="match status" value="1"/>
</dbReference>
<dbReference type="PANTHER" id="PTHR32093">
    <property type="entry name" value="LEUCINE-RICH REPEAT EXTENSIN-LIKE PROTEIN 3-RELATED"/>
    <property type="match status" value="1"/>
</dbReference>
<keyword evidence="4 7" id="KW-0732">Signal</keyword>
<dbReference type="InterPro" id="IPR051582">
    <property type="entry name" value="LRR_extensin-like_regulator"/>
</dbReference>
<evidence type="ECO:0000256" key="1">
    <source>
        <dbReference type="ARBA" id="ARBA00004613"/>
    </source>
</evidence>
<evidence type="ECO:0000256" key="4">
    <source>
        <dbReference type="ARBA" id="ARBA00022729"/>
    </source>
</evidence>
<evidence type="ECO:0000256" key="5">
    <source>
        <dbReference type="ARBA" id="ARBA00022737"/>
    </source>
</evidence>
<keyword evidence="5" id="KW-0677">Repeat</keyword>
<feature type="region of interest" description="Disordered" evidence="6">
    <location>
        <begin position="45"/>
        <end position="97"/>
    </location>
</feature>
<proteinExistence type="predicted"/>
<keyword evidence="10" id="KW-1185">Reference proteome</keyword>
<evidence type="ECO:0000256" key="7">
    <source>
        <dbReference type="SAM" id="SignalP"/>
    </source>
</evidence>
<evidence type="ECO:0000259" key="8">
    <source>
        <dbReference type="PROSITE" id="PS50041"/>
    </source>
</evidence>
<feature type="region of interest" description="Disordered" evidence="6">
    <location>
        <begin position="409"/>
        <end position="599"/>
    </location>
</feature>
<sequence length="804" mass="85227">MAGHGAASGGLSRMRALRRLVLVFTICCFYSLSFSSQAVGQDVASEPAEAPEGPESGGYYPPGVGHHPPGVGHHPPGVGHHPPGVGHHPPGVGHHPLGVGHHGIEFSQYRAFIALQAWKKAITDDPHGVTRTWEGPEVCDYKGVFCSPPENDEYSDIIVVSGIDLNHEDLGGTFVPELGLLAELALFHVNTNRFTGTIPYSFAYMNLLAELDVSNNKLSGPFPEVVLDIPELIFLDIRFNEFSGFLPPSLFSKRLDAVFVNNNFFYNEIPTNLGESPVSVVVFANNGFTGKIPTSIGNMSQTLNQVLFLNNLIDGSIPESIGNLSLVTVFDASFNHLSGKLPSSIKNMRSLEEFDVAQNRLTGEVTANLCGLPNLLNVTVSDNLFTSVSAVCKTHRFIIDAGGNCIPGAHGQKSSKACAPVTPSTPHSPPAPVHSPPPPVYSPPPPSPPPPPPSPSPPPPSPSPPPPSPPPPSPSPPPPSPPPPSPSPPPPSPPPPSPSPPPPSPPPPSPSPPPPSPPPPSPSPPPPSPPPPSPPPPSPSPPPPSPPPPSPSPPPPSPPPPSPPPPPPSPPPPSPSPPPPEHSPAPPRKPECPDGYTPGEKSRTCFKLIKEARTWDDAELYCRDHEDGDLAAVKSWDELEDLGDICNDAPKDQGFVDSSSPKGQGCYLGGRKPYMVSPPNSSWIWPLSPCISFHDTYWNEFEPNNLYGKEGCTTIKYEPPILRRGNKKSLDYMLNDLACDYKLPFICSLSRCRPDGCGKTDTCKSQGDLDAQCSSNSTAAVGYSCKCSQGYWADDSGTCISAHH</sequence>
<evidence type="ECO:0000313" key="9">
    <source>
        <dbReference type="EMBL" id="CAK9262652.1"/>
    </source>
</evidence>
<dbReference type="InterPro" id="IPR032675">
    <property type="entry name" value="LRR_dom_sf"/>
</dbReference>
<dbReference type="Pfam" id="PF08263">
    <property type="entry name" value="LRRNT_2"/>
    <property type="match status" value="1"/>
</dbReference>
<evidence type="ECO:0000256" key="6">
    <source>
        <dbReference type="SAM" id="MobiDB-lite"/>
    </source>
</evidence>
<dbReference type="CDD" id="cd00037">
    <property type="entry name" value="CLECT"/>
    <property type="match status" value="1"/>
</dbReference>
<protein>
    <recommendedName>
        <fullName evidence="8">C-type lectin domain-containing protein</fullName>
    </recommendedName>
</protein>
<dbReference type="Pfam" id="PF00059">
    <property type="entry name" value="Lectin_C"/>
    <property type="match status" value="1"/>
</dbReference>
<gene>
    <name evidence="9" type="ORF">CSSPJE1EN1_LOCUS8130</name>
</gene>
<comment type="subcellular location">
    <subcellularLocation>
        <location evidence="1">Secreted</location>
    </subcellularLocation>
</comment>
<feature type="domain" description="C-type lectin" evidence="8">
    <location>
        <begin position="601"/>
        <end position="748"/>
    </location>
</feature>
<feature type="signal peptide" evidence="7">
    <location>
        <begin position="1"/>
        <end position="40"/>
    </location>
</feature>
<dbReference type="InterPro" id="IPR013210">
    <property type="entry name" value="LRR_N_plant-typ"/>
</dbReference>
<dbReference type="SMART" id="SM00034">
    <property type="entry name" value="CLECT"/>
    <property type="match status" value="1"/>
</dbReference>
<dbReference type="InterPro" id="IPR001304">
    <property type="entry name" value="C-type_lectin-like"/>
</dbReference>
<dbReference type="EMBL" id="OZ020110">
    <property type="protein sequence ID" value="CAK9262652.1"/>
    <property type="molecule type" value="Genomic_DNA"/>
</dbReference>
<evidence type="ECO:0000313" key="10">
    <source>
        <dbReference type="Proteomes" id="UP001497444"/>
    </source>
</evidence>
<reference evidence="9" key="1">
    <citation type="submission" date="2024-02" db="EMBL/GenBank/DDBJ databases">
        <authorList>
            <consortium name="ELIXIR-Norway"/>
            <consortium name="Elixir Norway"/>
        </authorList>
    </citation>
    <scope>NUCLEOTIDE SEQUENCE</scope>
</reference>
<accession>A0ABP0W870</accession>